<accession>A0A9W8JQ51</accession>
<dbReference type="Proteomes" id="UP001148786">
    <property type="component" value="Unassembled WGS sequence"/>
</dbReference>
<comment type="caution">
    <text evidence="1">The sequence shown here is derived from an EMBL/GenBank/DDBJ whole genome shotgun (WGS) entry which is preliminary data.</text>
</comment>
<protein>
    <submittedName>
        <fullName evidence="1">Uncharacterized protein</fullName>
    </submittedName>
</protein>
<dbReference type="AlphaFoldDB" id="A0A9W8JQ51"/>
<proteinExistence type="predicted"/>
<organism evidence="1 2">
    <name type="scientific">Agrocybe chaxingu</name>
    <dbReference type="NCBI Taxonomy" id="84603"/>
    <lineage>
        <taxon>Eukaryota</taxon>
        <taxon>Fungi</taxon>
        <taxon>Dikarya</taxon>
        <taxon>Basidiomycota</taxon>
        <taxon>Agaricomycotina</taxon>
        <taxon>Agaricomycetes</taxon>
        <taxon>Agaricomycetidae</taxon>
        <taxon>Agaricales</taxon>
        <taxon>Agaricineae</taxon>
        <taxon>Strophariaceae</taxon>
        <taxon>Agrocybe</taxon>
    </lineage>
</organism>
<keyword evidence="2" id="KW-1185">Reference proteome</keyword>
<sequence length="81" mass="9105">MISQYLQSLDLPATFKGLDVQTLVRQLDWALLLKLFAAYGAFKLLKSAYDELTSPLRDLPGPPSKSFLYGNFKEIREGASH</sequence>
<reference evidence="1" key="1">
    <citation type="submission" date="2022-07" db="EMBL/GenBank/DDBJ databases">
        <title>Genome Sequence of Agrocybe chaxingu.</title>
        <authorList>
            <person name="Buettner E."/>
        </authorList>
    </citation>
    <scope>NUCLEOTIDE SEQUENCE</scope>
    <source>
        <strain evidence="1">MP-N11</strain>
    </source>
</reference>
<dbReference type="EMBL" id="JANKHO010002558">
    <property type="protein sequence ID" value="KAJ3491216.1"/>
    <property type="molecule type" value="Genomic_DNA"/>
</dbReference>
<dbReference type="OrthoDB" id="1470350at2759"/>
<evidence type="ECO:0000313" key="1">
    <source>
        <dbReference type="EMBL" id="KAJ3491216.1"/>
    </source>
</evidence>
<name>A0A9W8JQ51_9AGAR</name>
<evidence type="ECO:0000313" key="2">
    <source>
        <dbReference type="Proteomes" id="UP001148786"/>
    </source>
</evidence>
<gene>
    <name evidence="1" type="ORF">NLJ89_g11361</name>
</gene>